<dbReference type="KEGG" id="cui:AFK65_00190"/>
<dbReference type="Proteomes" id="UP000061974">
    <property type="component" value="Chromosome"/>
</dbReference>
<evidence type="ECO:0000313" key="2">
    <source>
        <dbReference type="EMBL" id="STC96627.1"/>
    </source>
</evidence>
<reference evidence="2 4" key="4">
    <citation type="submission" date="2018-06" db="EMBL/GenBank/DDBJ databases">
        <authorList>
            <consortium name="Pathogen Informatics"/>
            <person name="Doyle S."/>
        </authorList>
    </citation>
    <scope>NUCLEOTIDE SEQUENCE [LARGE SCALE GENOMIC DNA]</scope>
    <source>
        <strain evidence="4">NCTC 9529</strain>
        <strain evidence="2">NCTC9529</strain>
    </source>
</reference>
<proteinExistence type="predicted"/>
<reference evidence="3" key="2">
    <citation type="submission" date="2015-09" db="EMBL/GenBank/DDBJ databases">
        <title>Cronobacter genome sequencing and assembly.</title>
        <authorList>
            <person name="Descombes P."/>
            <person name="Baert L."/>
            <person name="Ngom-Bru C."/>
            <person name="Barretto C."/>
        </authorList>
    </citation>
    <scope>NUCLEOTIDE SEQUENCE [LARGE SCALE GENOMIC DNA]</scope>
    <source>
        <strain evidence="3">NCTC 9529</strain>
    </source>
</reference>
<dbReference type="Proteomes" id="UP000254849">
    <property type="component" value="Unassembled WGS sequence"/>
</dbReference>
<accession>A0AAC8ZQB6</accession>
<dbReference type="EMBL" id="UFYH01000001">
    <property type="protein sequence ID" value="STC96627.1"/>
    <property type="molecule type" value="Genomic_DNA"/>
</dbReference>
<evidence type="ECO:0008006" key="5">
    <source>
        <dbReference type="Google" id="ProtNLM"/>
    </source>
</evidence>
<gene>
    <name evidence="1" type="ORF">AFK65_00190</name>
    <name evidence="2" type="ORF">NCTC9529_00039</name>
</gene>
<evidence type="ECO:0000313" key="3">
    <source>
        <dbReference type="Proteomes" id="UP000061974"/>
    </source>
</evidence>
<organism evidence="1 3">
    <name type="scientific">Cronobacter universalis NCTC 9529</name>
    <dbReference type="NCBI Taxonomy" id="1074000"/>
    <lineage>
        <taxon>Bacteria</taxon>
        <taxon>Pseudomonadati</taxon>
        <taxon>Pseudomonadota</taxon>
        <taxon>Gammaproteobacteria</taxon>
        <taxon>Enterobacterales</taxon>
        <taxon>Enterobacteriaceae</taxon>
        <taxon>Cronobacter</taxon>
    </lineage>
</organism>
<reference evidence="1 3" key="3">
    <citation type="journal article" date="2016" name="Genome Announc.">
        <title>Fully Closed Genome Sequences of Five Type Strains of the Genus Cronobacter and One Cronobacter sakazakii Strain.</title>
        <authorList>
            <person name="Moine D."/>
            <person name="Kassam M."/>
            <person name="Baert L."/>
            <person name="Tang Y."/>
            <person name="Barretto C."/>
            <person name="Ngom Bru C."/>
            <person name="Klijn A."/>
            <person name="Descombes P."/>
        </authorList>
    </citation>
    <scope>NUCLEOTIDE SEQUENCE [LARGE SCALE GENOMIC DNA]</scope>
    <source>
        <strain evidence="1 3">NCTC 9529</strain>
    </source>
</reference>
<protein>
    <recommendedName>
        <fullName evidence="5">Type VI secretion system amidase effector protein Tae4</fullName>
    </recommendedName>
</protein>
<dbReference type="Gene3D" id="4.10.280.80">
    <property type="match status" value="1"/>
</dbReference>
<dbReference type="AlphaFoldDB" id="A0AAC8ZQB6"/>
<dbReference type="InterPro" id="IPR025562">
    <property type="entry name" value="Tae4"/>
</dbReference>
<dbReference type="RefSeq" id="WP_012126156.1">
    <property type="nucleotide sequence ID" value="NZ_AJKW01000022.1"/>
</dbReference>
<sequence>MRPLYQQLKMNHYSSTDGSADFVDARDVYAEIGYDYDDIIKVNQAFKNTCAVRMSLALLKCNVPFDGRFIIKAGAYKGRKIESGAKLLADQLYKSSAFGKAEIYTDRRSGGQALRNRRGVVFFNVVNGYGGGHIDLLEPEGNNAFTCHSMCLPDCKEIWFWELK</sequence>
<dbReference type="Gene3D" id="3.90.1720.80">
    <property type="match status" value="1"/>
</dbReference>
<evidence type="ECO:0000313" key="1">
    <source>
        <dbReference type="EMBL" id="ALB53181.1"/>
    </source>
</evidence>
<dbReference type="EMBL" id="CP012257">
    <property type="protein sequence ID" value="ALB53181.1"/>
    <property type="molecule type" value="Genomic_DNA"/>
</dbReference>
<name>A0AAC8ZQB6_9ENTR</name>
<keyword evidence="4" id="KW-1185">Reference proteome</keyword>
<dbReference type="Pfam" id="PF14113">
    <property type="entry name" value="Tae4"/>
    <property type="match status" value="1"/>
</dbReference>
<evidence type="ECO:0000313" key="4">
    <source>
        <dbReference type="Proteomes" id="UP000254849"/>
    </source>
</evidence>
<reference evidence="3" key="1">
    <citation type="submission" date="2015-07" db="EMBL/GenBank/DDBJ databases">
        <authorList>
            <person name="Moine D."/>
            <person name="Kassam M."/>
        </authorList>
    </citation>
    <scope>NUCLEOTIDE SEQUENCE [LARGE SCALE GENOMIC DNA]</scope>
    <source>
        <strain evidence="3">NCTC 9529</strain>
    </source>
</reference>